<dbReference type="InterPro" id="IPR006091">
    <property type="entry name" value="Acyl-CoA_Oxase/DH_mid-dom"/>
</dbReference>
<dbReference type="InterPro" id="IPR037069">
    <property type="entry name" value="AcylCoA_DH/ox_N_sf"/>
</dbReference>
<dbReference type="SUPFAM" id="SSF56645">
    <property type="entry name" value="Acyl-CoA dehydrogenase NM domain-like"/>
    <property type="match status" value="1"/>
</dbReference>
<dbReference type="Proteomes" id="UP001235939">
    <property type="component" value="Chromosome 01"/>
</dbReference>
<comment type="similarity">
    <text evidence="2 5">Belongs to the acyl-CoA dehydrogenase family.</text>
</comment>
<dbReference type="InterPro" id="IPR046373">
    <property type="entry name" value="Acyl-CoA_Oxase/DH_mid-dom_sf"/>
</dbReference>
<evidence type="ECO:0000313" key="9">
    <source>
        <dbReference type="EMBL" id="UYV60731.1"/>
    </source>
</evidence>
<keyword evidence="4 5" id="KW-0274">FAD</keyword>
<organism evidence="9 10">
    <name type="scientific">Cordylochernes scorpioides</name>
    <dbReference type="NCBI Taxonomy" id="51811"/>
    <lineage>
        <taxon>Eukaryota</taxon>
        <taxon>Metazoa</taxon>
        <taxon>Ecdysozoa</taxon>
        <taxon>Arthropoda</taxon>
        <taxon>Chelicerata</taxon>
        <taxon>Arachnida</taxon>
        <taxon>Pseudoscorpiones</taxon>
        <taxon>Cheliferoidea</taxon>
        <taxon>Chernetidae</taxon>
        <taxon>Cordylochernes</taxon>
    </lineage>
</organism>
<evidence type="ECO:0000256" key="3">
    <source>
        <dbReference type="ARBA" id="ARBA00022630"/>
    </source>
</evidence>
<name>A0ABY6JVV0_9ARAC</name>
<dbReference type="Pfam" id="PF02770">
    <property type="entry name" value="Acyl-CoA_dh_M"/>
    <property type="match status" value="1"/>
</dbReference>
<dbReference type="Gene3D" id="1.10.540.10">
    <property type="entry name" value="Acyl-CoA dehydrogenase/oxidase, N-terminal domain"/>
    <property type="match status" value="1"/>
</dbReference>
<evidence type="ECO:0000256" key="5">
    <source>
        <dbReference type="RuleBase" id="RU362125"/>
    </source>
</evidence>
<feature type="domain" description="Acyl-CoA dehydrogenase/oxidase C-terminal" evidence="6">
    <location>
        <begin position="220"/>
        <end position="356"/>
    </location>
</feature>
<evidence type="ECO:0000256" key="2">
    <source>
        <dbReference type="ARBA" id="ARBA00009347"/>
    </source>
</evidence>
<dbReference type="Pfam" id="PF00441">
    <property type="entry name" value="Acyl-CoA_dh_1"/>
    <property type="match status" value="1"/>
</dbReference>
<evidence type="ECO:0000259" key="7">
    <source>
        <dbReference type="Pfam" id="PF02770"/>
    </source>
</evidence>
<dbReference type="InterPro" id="IPR006089">
    <property type="entry name" value="Acyl-CoA_DH_CS"/>
</dbReference>
<keyword evidence="5" id="KW-0560">Oxidoreductase</keyword>
<dbReference type="PANTHER" id="PTHR43831:SF1">
    <property type="entry name" value="ISOBUTYRYL-COA DEHYDROGENASE, MITOCHONDRIAL"/>
    <property type="match status" value="1"/>
</dbReference>
<dbReference type="SUPFAM" id="SSF47203">
    <property type="entry name" value="Acyl-CoA dehydrogenase C-terminal domain-like"/>
    <property type="match status" value="1"/>
</dbReference>
<evidence type="ECO:0000256" key="4">
    <source>
        <dbReference type="ARBA" id="ARBA00022827"/>
    </source>
</evidence>
<dbReference type="InterPro" id="IPR013786">
    <property type="entry name" value="AcylCoA_DH/ox_N"/>
</dbReference>
<protein>
    <submittedName>
        <fullName evidence="9">ACAD8</fullName>
    </submittedName>
</protein>
<dbReference type="Pfam" id="PF02771">
    <property type="entry name" value="Acyl-CoA_dh_N"/>
    <property type="match status" value="1"/>
</dbReference>
<dbReference type="InterPro" id="IPR009075">
    <property type="entry name" value="AcylCo_DH/oxidase_C"/>
</dbReference>
<dbReference type="InterPro" id="IPR009100">
    <property type="entry name" value="AcylCoA_DH/oxidase_NM_dom_sf"/>
</dbReference>
<evidence type="ECO:0000259" key="8">
    <source>
        <dbReference type="Pfam" id="PF02771"/>
    </source>
</evidence>
<keyword evidence="10" id="KW-1185">Reference proteome</keyword>
<dbReference type="PANTHER" id="PTHR43831">
    <property type="entry name" value="ISOBUTYRYL-COA DEHYDROGENASE"/>
    <property type="match status" value="1"/>
</dbReference>
<reference evidence="9 10" key="1">
    <citation type="submission" date="2022-01" db="EMBL/GenBank/DDBJ databases">
        <title>A chromosomal length assembly of Cordylochernes scorpioides.</title>
        <authorList>
            <person name="Zeh D."/>
            <person name="Zeh J."/>
        </authorList>
    </citation>
    <scope>NUCLEOTIDE SEQUENCE [LARGE SCALE GENOMIC DNA]</scope>
    <source>
        <strain evidence="9">IN4F17</strain>
        <tissue evidence="9">Whole Body</tissue>
    </source>
</reference>
<proteinExistence type="inferred from homology"/>
<dbReference type="InterPro" id="IPR052547">
    <property type="entry name" value="Mito_Isobutyryl-CoADH"/>
</dbReference>
<dbReference type="InterPro" id="IPR036250">
    <property type="entry name" value="AcylCo_DH-like_C"/>
</dbReference>
<gene>
    <name evidence="9" type="ORF">LAZ67_1002057</name>
</gene>
<feature type="domain" description="Acyl-CoA dehydrogenase/oxidase N-terminal" evidence="8">
    <location>
        <begin position="1"/>
        <end position="110"/>
    </location>
</feature>
<dbReference type="Gene3D" id="2.40.110.10">
    <property type="entry name" value="Butyryl-CoA Dehydrogenase, subunit A, domain 2"/>
    <property type="match status" value="1"/>
</dbReference>
<keyword evidence="3 5" id="KW-0285">Flavoprotein</keyword>
<comment type="cofactor">
    <cofactor evidence="1 5">
        <name>FAD</name>
        <dbReference type="ChEBI" id="CHEBI:57692"/>
    </cofactor>
</comment>
<feature type="domain" description="Acyl-CoA oxidase/dehydrogenase middle" evidence="7">
    <location>
        <begin position="115"/>
        <end position="208"/>
    </location>
</feature>
<evidence type="ECO:0000256" key="1">
    <source>
        <dbReference type="ARBA" id="ARBA00001974"/>
    </source>
</evidence>
<sequence>MRQMADDFSRNEMLPNMAEWDQKLSVQEIFPVDMLKKAASLGFGGLYTREESGGTGLSRLDSSVILEALAPGCVSTTAYISIHNMCVWMVDQFGNPEQRKKWIPSLASMEKLASYCLTEPGSGSDAASLSTKAVLHGDHYVVNGSKAFISGAGDTDIYLIMVRTGQPGPKGISCLVVERGTPGLNFGKKECKVGWNSQPTRMVILEDCKVPVENRLGAEGEGFNIAMKGLNGGRINIASCSLGAAQASLEALLDHVKVRKQFGSTLASNQYIQFEMARMAAELVSSRLLVRQAAAALDANSPETVTLCSMAKFLGTEKCFQIINKCLQLFGGYGYLKDYPVQQYMRDCRVHLILEG</sequence>
<dbReference type="Gene3D" id="1.20.140.10">
    <property type="entry name" value="Butyryl-CoA Dehydrogenase, subunit A, domain 3"/>
    <property type="match status" value="1"/>
</dbReference>
<evidence type="ECO:0000313" key="10">
    <source>
        <dbReference type="Proteomes" id="UP001235939"/>
    </source>
</evidence>
<dbReference type="PIRSF" id="PIRSF016578">
    <property type="entry name" value="HsaA"/>
    <property type="match status" value="1"/>
</dbReference>
<evidence type="ECO:0000259" key="6">
    <source>
        <dbReference type="Pfam" id="PF00441"/>
    </source>
</evidence>
<accession>A0ABY6JVV0</accession>
<dbReference type="PROSITE" id="PS00072">
    <property type="entry name" value="ACYL_COA_DH_1"/>
    <property type="match status" value="1"/>
</dbReference>
<dbReference type="EMBL" id="CP092863">
    <property type="protein sequence ID" value="UYV60731.1"/>
    <property type="molecule type" value="Genomic_DNA"/>
</dbReference>